<feature type="compositionally biased region" description="Gly residues" evidence="1">
    <location>
        <begin position="28"/>
        <end position="41"/>
    </location>
</feature>
<sequence length="65" mass="6716">MITFFDEDATTAAAQARRVGCPARSWSGNGGGQLTGLGYGIEDGQRGNARGGERQSVPCEPTASQ</sequence>
<evidence type="ECO:0000256" key="1">
    <source>
        <dbReference type="SAM" id="MobiDB-lite"/>
    </source>
</evidence>
<dbReference type="EMBL" id="VFPP01000001">
    <property type="protein sequence ID" value="TQM79939.1"/>
    <property type="molecule type" value="Genomic_DNA"/>
</dbReference>
<name>A0A543JAU5_9PSEU</name>
<keyword evidence="3" id="KW-1185">Reference proteome</keyword>
<dbReference type="Proteomes" id="UP000316628">
    <property type="component" value="Unassembled WGS sequence"/>
</dbReference>
<proteinExistence type="predicted"/>
<protein>
    <submittedName>
        <fullName evidence="2">Uncharacterized protein</fullName>
    </submittedName>
</protein>
<feature type="region of interest" description="Disordered" evidence="1">
    <location>
        <begin position="17"/>
        <end position="65"/>
    </location>
</feature>
<evidence type="ECO:0000313" key="2">
    <source>
        <dbReference type="EMBL" id="TQM79939.1"/>
    </source>
</evidence>
<reference evidence="2 3" key="1">
    <citation type="submission" date="2019-06" db="EMBL/GenBank/DDBJ databases">
        <title>Sequencing the genomes of 1000 actinobacteria strains.</title>
        <authorList>
            <person name="Klenk H.-P."/>
        </authorList>
    </citation>
    <scope>NUCLEOTIDE SEQUENCE [LARGE SCALE GENOMIC DNA]</scope>
    <source>
        <strain evidence="2 3">DSM 45456</strain>
    </source>
</reference>
<dbReference type="AlphaFoldDB" id="A0A543JAU5"/>
<gene>
    <name evidence="2" type="ORF">FHX81_2253</name>
</gene>
<comment type="caution">
    <text evidence="2">The sequence shown here is derived from an EMBL/GenBank/DDBJ whole genome shotgun (WGS) entry which is preliminary data.</text>
</comment>
<accession>A0A543JAU5</accession>
<organism evidence="2 3">
    <name type="scientific">Saccharothrix saharensis</name>
    <dbReference type="NCBI Taxonomy" id="571190"/>
    <lineage>
        <taxon>Bacteria</taxon>
        <taxon>Bacillati</taxon>
        <taxon>Actinomycetota</taxon>
        <taxon>Actinomycetes</taxon>
        <taxon>Pseudonocardiales</taxon>
        <taxon>Pseudonocardiaceae</taxon>
        <taxon>Saccharothrix</taxon>
    </lineage>
</organism>
<evidence type="ECO:0000313" key="3">
    <source>
        <dbReference type="Proteomes" id="UP000316628"/>
    </source>
</evidence>
<dbReference type="RefSeq" id="WP_170232013.1">
    <property type="nucleotide sequence ID" value="NZ_VFPP01000001.1"/>
</dbReference>